<sequence length="367" mass="38913">MSAILGVLFALFAAVYVVTGHKARRLRSAAPATQDVSRVADPDVWDPYEMALLAGGKRRLGEVVLAKLYLDGLFRVRRRGRRYLTQARLEATAGSDPRGHADADNAAVAAAIKAVGSRGFRYPADVMAATAREETWTRSTLARLRGAGLLLPAKQLRRLERWRTGAAGVQSVTVFPLAAMTLFSVMLVTADLVEAGLPLYIGVPLFLLTMPVLILALRWSGVPAVVIAVSAVAAAYLVVPDVPVWVSVAGLIFGAVWLGTYSIHRATRRSLGARSPAGDALLAATRSHIGERTGAGRRDALLLVALYGLSMLHVSVGGGRRSAGEPALGADHPDVAELGAFAAACGLTGGADVRRARRWRCRGSVRL</sequence>
<dbReference type="AlphaFoldDB" id="A0A6L9SGT3"/>
<keyword evidence="3" id="KW-1185">Reference proteome</keyword>
<accession>A0A6L9SGT3</accession>
<keyword evidence="1" id="KW-0472">Membrane</keyword>
<feature type="transmembrane region" description="Helical" evidence="1">
    <location>
        <begin position="222"/>
        <end position="239"/>
    </location>
</feature>
<name>A0A6L9SGT3_9ACTN</name>
<evidence type="ECO:0000313" key="2">
    <source>
        <dbReference type="EMBL" id="NEE04347.1"/>
    </source>
</evidence>
<keyword evidence="1" id="KW-0812">Transmembrane</keyword>
<dbReference type="NCBIfam" id="TIGR04222">
    <property type="entry name" value="near_uncomplex"/>
    <property type="match status" value="1"/>
</dbReference>
<evidence type="ECO:0000256" key="1">
    <source>
        <dbReference type="SAM" id="Phobius"/>
    </source>
</evidence>
<dbReference type="InterPro" id="IPR026467">
    <property type="entry name" value="Ser/Gly_Cys_C_dom"/>
</dbReference>
<keyword evidence="1" id="KW-1133">Transmembrane helix</keyword>
<reference evidence="2 3" key="1">
    <citation type="submission" date="2020-02" db="EMBL/GenBank/DDBJ databases">
        <authorList>
            <person name="Li X.-J."/>
            <person name="Han X.-M."/>
        </authorList>
    </citation>
    <scope>NUCLEOTIDE SEQUENCE [LARGE SCALE GENOMIC DNA]</scope>
    <source>
        <strain evidence="2 3">CCTCC AB 2017055</strain>
    </source>
</reference>
<organism evidence="2 3">
    <name type="scientific">Phytoactinopolyspora halotolerans</name>
    <dbReference type="NCBI Taxonomy" id="1981512"/>
    <lineage>
        <taxon>Bacteria</taxon>
        <taxon>Bacillati</taxon>
        <taxon>Actinomycetota</taxon>
        <taxon>Actinomycetes</taxon>
        <taxon>Jiangellales</taxon>
        <taxon>Jiangellaceae</taxon>
        <taxon>Phytoactinopolyspora</taxon>
    </lineage>
</organism>
<feature type="transmembrane region" description="Helical" evidence="1">
    <location>
        <begin position="164"/>
        <end position="187"/>
    </location>
</feature>
<comment type="caution">
    <text evidence="2">The sequence shown here is derived from an EMBL/GenBank/DDBJ whole genome shotgun (WGS) entry which is preliminary data.</text>
</comment>
<gene>
    <name evidence="2" type="ORF">G1H10_29670</name>
</gene>
<dbReference type="EMBL" id="JAAGOA010000033">
    <property type="protein sequence ID" value="NEE04347.1"/>
    <property type="molecule type" value="Genomic_DNA"/>
</dbReference>
<dbReference type="Proteomes" id="UP000475214">
    <property type="component" value="Unassembled WGS sequence"/>
</dbReference>
<proteinExistence type="predicted"/>
<protein>
    <submittedName>
        <fullName evidence="2">TIGR04222 domain-containing membrane protein</fullName>
    </submittedName>
</protein>
<evidence type="ECO:0000313" key="3">
    <source>
        <dbReference type="Proteomes" id="UP000475214"/>
    </source>
</evidence>
<dbReference type="RefSeq" id="WP_163744801.1">
    <property type="nucleotide sequence ID" value="NZ_JAAGOA010000033.1"/>
</dbReference>
<feature type="transmembrane region" description="Helical" evidence="1">
    <location>
        <begin position="245"/>
        <end position="264"/>
    </location>
</feature>
<feature type="transmembrane region" description="Helical" evidence="1">
    <location>
        <begin position="199"/>
        <end position="217"/>
    </location>
</feature>